<dbReference type="EMBL" id="FOXF01000007">
    <property type="protein sequence ID" value="SFP18339.1"/>
    <property type="molecule type" value="Genomic_DNA"/>
</dbReference>
<organism evidence="2 3">
    <name type="scientific">Ruminobacter amylophilus</name>
    <dbReference type="NCBI Taxonomy" id="867"/>
    <lineage>
        <taxon>Bacteria</taxon>
        <taxon>Pseudomonadati</taxon>
        <taxon>Pseudomonadota</taxon>
        <taxon>Gammaproteobacteria</taxon>
        <taxon>Aeromonadales</taxon>
        <taxon>Succinivibrionaceae</taxon>
        <taxon>Ruminobacter</taxon>
    </lineage>
</organism>
<evidence type="ECO:0000313" key="2">
    <source>
        <dbReference type="EMBL" id="SFP23358.1"/>
    </source>
</evidence>
<dbReference type="AlphaFoldDB" id="A0A662ZHK9"/>
<name>A0A662ZHK9_9GAMM</name>
<dbReference type="EMBL" id="FOXF01000010">
    <property type="protein sequence ID" value="SFP23358.1"/>
    <property type="molecule type" value="Genomic_DNA"/>
</dbReference>
<protein>
    <submittedName>
        <fullName evidence="2">Uncharacterized protein</fullName>
    </submittedName>
</protein>
<evidence type="ECO:0000313" key="1">
    <source>
        <dbReference type="EMBL" id="SFP18339.1"/>
    </source>
</evidence>
<accession>A0A662ZHK9</accession>
<proteinExistence type="predicted"/>
<dbReference type="Proteomes" id="UP000243745">
    <property type="component" value="Unassembled WGS sequence"/>
</dbReference>
<keyword evidence="3" id="KW-1185">Reference proteome</keyword>
<evidence type="ECO:0000313" key="3">
    <source>
        <dbReference type="Proteomes" id="UP000243745"/>
    </source>
</evidence>
<feature type="non-terminal residue" evidence="2">
    <location>
        <position position="1"/>
    </location>
</feature>
<reference evidence="2 3" key="1">
    <citation type="submission" date="2016-10" db="EMBL/GenBank/DDBJ databases">
        <authorList>
            <person name="Varghese N."/>
            <person name="Submissions S."/>
        </authorList>
    </citation>
    <scope>NUCLEOTIDE SEQUENCE [LARGE SCALE GENOMIC DNA]</scope>
    <source>
        <strain evidence="2 3">DSM 1361</strain>
    </source>
</reference>
<sequence length="102" mass="11786">LFDETRVHDDYSIIGSEFCNFLSTVLSFKLINKFDKAELLNTFTYKKIMSILKRAKQARINSGDWQLINMNPSQVKVLQKLSLLPQDEVPTKRSPGRPKKNV</sequence>
<gene>
    <name evidence="1" type="ORF">SAMN02910344_00672</name>
    <name evidence="2" type="ORF">SAMN02910344_00809</name>
</gene>